<dbReference type="STRING" id="180332.GCA_000797495_04309"/>
<evidence type="ECO:0008006" key="3">
    <source>
        <dbReference type="Google" id="ProtNLM"/>
    </source>
</evidence>
<protein>
    <recommendedName>
        <fullName evidence="3">DUF4177 domain-containing protein</fullName>
    </recommendedName>
</protein>
<dbReference type="Pfam" id="PF13783">
    <property type="entry name" value="DUF4177"/>
    <property type="match status" value="1"/>
</dbReference>
<organism evidence="1 2">
    <name type="scientific">Robinsoniella peoriensis</name>
    <dbReference type="NCBI Taxonomy" id="180332"/>
    <lineage>
        <taxon>Bacteria</taxon>
        <taxon>Bacillati</taxon>
        <taxon>Bacillota</taxon>
        <taxon>Clostridia</taxon>
        <taxon>Lachnospirales</taxon>
        <taxon>Lachnospiraceae</taxon>
        <taxon>Robinsoniella</taxon>
    </lineage>
</organism>
<accession>A0A4U8QBK1</accession>
<dbReference type="RefSeq" id="WP_138002044.1">
    <property type="nucleotide sequence ID" value="NZ_QGQD01000025.1"/>
</dbReference>
<name>A0A4U8QBK1_9FIRM</name>
<proteinExistence type="predicted"/>
<evidence type="ECO:0000313" key="1">
    <source>
        <dbReference type="EMBL" id="TLD01884.1"/>
    </source>
</evidence>
<comment type="caution">
    <text evidence="1">The sequence shown here is derived from an EMBL/GenBank/DDBJ whole genome shotgun (WGS) entry which is preliminary data.</text>
</comment>
<dbReference type="AlphaFoldDB" id="A0A4U8QBK1"/>
<evidence type="ECO:0000313" key="2">
    <source>
        <dbReference type="Proteomes" id="UP000306509"/>
    </source>
</evidence>
<dbReference type="EMBL" id="QGQD01000025">
    <property type="protein sequence ID" value="TLD01884.1"/>
    <property type="molecule type" value="Genomic_DNA"/>
</dbReference>
<reference evidence="1 2" key="1">
    <citation type="journal article" date="2019" name="Anaerobe">
        <title>Detection of Robinsoniella peoriensis in multiple bone samples of a trauma patient.</title>
        <authorList>
            <person name="Schrottner P."/>
            <person name="Hartwich K."/>
            <person name="Bunk B."/>
            <person name="Schober I."/>
            <person name="Helbig S."/>
            <person name="Rudolph W.W."/>
            <person name="Gunzer F."/>
        </authorList>
    </citation>
    <scope>NUCLEOTIDE SEQUENCE [LARGE SCALE GENOMIC DNA]</scope>
    <source>
        <strain evidence="1 2">DSM 106044</strain>
    </source>
</reference>
<dbReference type="Proteomes" id="UP000306509">
    <property type="component" value="Unassembled WGS sequence"/>
</dbReference>
<dbReference type="InterPro" id="IPR025234">
    <property type="entry name" value="YjzH-like"/>
</dbReference>
<sequence>MKKYEYVNVEYKMKDMVMASISEHREIIEKYAKLGYRYTGMIPTEISANGCFRKIDLIFEKEE</sequence>
<keyword evidence="2" id="KW-1185">Reference proteome</keyword>
<gene>
    <name evidence="1" type="ORF">DSM106044_01254</name>
</gene>